<keyword evidence="2" id="KW-1185">Reference proteome</keyword>
<accession>A0A182IFK3</accession>
<dbReference type="VEuPathDB" id="VectorBase:AARA014268"/>
<reference evidence="1" key="1">
    <citation type="submission" date="2022-08" db="UniProtKB">
        <authorList>
            <consortium name="EnsemblMetazoa"/>
        </authorList>
    </citation>
    <scope>IDENTIFICATION</scope>
    <source>
        <strain evidence="1">Dongola</strain>
    </source>
</reference>
<protein>
    <submittedName>
        <fullName evidence="1">Uncharacterized protein</fullName>
    </submittedName>
</protein>
<evidence type="ECO:0000313" key="2">
    <source>
        <dbReference type="Proteomes" id="UP000075840"/>
    </source>
</evidence>
<organism evidence="1 2">
    <name type="scientific">Anopheles arabiensis</name>
    <name type="common">Mosquito</name>
    <dbReference type="NCBI Taxonomy" id="7173"/>
    <lineage>
        <taxon>Eukaryota</taxon>
        <taxon>Metazoa</taxon>
        <taxon>Ecdysozoa</taxon>
        <taxon>Arthropoda</taxon>
        <taxon>Hexapoda</taxon>
        <taxon>Insecta</taxon>
        <taxon>Pterygota</taxon>
        <taxon>Neoptera</taxon>
        <taxon>Endopterygota</taxon>
        <taxon>Diptera</taxon>
        <taxon>Nematocera</taxon>
        <taxon>Culicoidea</taxon>
        <taxon>Culicidae</taxon>
        <taxon>Anophelinae</taxon>
        <taxon>Anopheles</taxon>
    </lineage>
</organism>
<sequence length="33" mass="3838">MWYSIITRVVCSVDNYQVLSLFCAHRTLGCCVR</sequence>
<dbReference type="Proteomes" id="UP000075840">
    <property type="component" value="Unassembled WGS sequence"/>
</dbReference>
<dbReference type="EMBL" id="APCN01001971">
    <property type="status" value="NOT_ANNOTATED_CDS"/>
    <property type="molecule type" value="Genomic_DNA"/>
</dbReference>
<name>A0A182IFK3_ANOAR</name>
<proteinExistence type="predicted"/>
<dbReference type="EnsemblMetazoa" id="AARA014268-RA">
    <property type="protein sequence ID" value="AARA014268-PA"/>
    <property type="gene ID" value="AARA014268"/>
</dbReference>
<dbReference type="AlphaFoldDB" id="A0A182IFK3"/>
<evidence type="ECO:0000313" key="1">
    <source>
        <dbReference type="EnsemblMetazoa" id="AARA014268-PA"/>
    </source>
</evidence>